<proteinExistence type="predicted"/>
<comment type="caution">
    <text evidence="1">The sequence shown here is derived from an EMBL/GenBank/DDBJ whole genome shotgun (WGS) entry which is preliminary data.</text>
</comment>
<evidence type="ECO:0000313" key="1">
    <source>
        <dbReference type="EMBL" id="CAH2353128.1"/>
    </source>
</evidence>
<dbReference type="AlphaFoldDB" id="A0A9P0QQK9"/>
<evidence type="ECO:0000313" key="2">
    <source>
        <dbReference type="Proteomes" id="UP000837801"/>
    </source>
</evidence>
<name>A0A9P0QQK9_9ASCO</name>
<dbReference type="EMBL" id="CAKXYY010000009">
    <property type="protein sequence ID" value="CAH2353128.1"/>
    <property type="molecule type" value="Genomic_DNA"/>
</dbReference>
<sequence>MRIRSTFIKIKRFNSSSNSTDRLMVSSRDLYKNFMECCEPNVGLEIPKQASRTFHNSIDRTEIKYAIAPDFFEYRTFLKDIETRTEPIQRFLGPNFQLTSSEILQILCGLTELPPNITEYQRLEPPAPPRATNKVAQVYSSDQLRALGRRIYDLQVRLVTTFNGNHLSMSPVDIQSSFVHFIRPNNTIIPFMKKNQIYECIIPFTGTNREKELKEAAQIEARKSEIKDTTAIASFYTMLGMLCMKFGTGKVIDEIIIEKILIGNNGIIRTLSESLSKSNKFSI</sequence>
<reference evidence="1" key="1">
    <citation type="submission" date="2022-03" db="EMBL/GenBank/DDBJ databases">
        <authorList>
            <person name="Legras J.-L."/>
            <person name="Devillers H."/>
            <person name="Grondin C."/>
        </authorList>
    </citation>
    <scope>NUCLEOTIDE SEQUENCE</scope>
    <source>
        <strain evidence="1">CLIB 1423</strain>
    </source>
</reference>
<dbReference type="OrthoDB" id="4014468at2759"/>
<accession>A0A9P0QQK9</accession>
<keyword evidence="2" id="KW-1185">Reference proteome</keyword>
<dbReference type="Proteomes" id="UP000837801">
    <property type="component" value="Unassembled WGS sequence"/>
</dbReference>
<gene>
    <name evidence="1" type="ORF">CLIB1423_09S03400</name>
</gene>
<protein>
    <submittedName>
        <fullName evidence="1">Uncharacterized protein</fullName>
    </submittedName>
</protein>
<organism evidence="1 2">
    <name type="scientific">[Candida] railenensis</name>
    <dbReference type="NCBI Taxonomy" id="45579"/>
    <lineage>
        <taxon>Eukaryota</taxon>
        <taxon>Fungi</taxon>
        <taxon>Dikarya</taxon>
        <taxon>Ascomycota</taxon>
        <taxon>Saccharomycotina</taxon>
        <taxon>Pichiomycetes</taxon>
        <taxon>Debaryomycetaceae</taxon>
        <taxon>Kurtzmaniella</taxon>
    </lineage>
</organism>